<keyword evidence="2" id="KW-0479">Metal-binding</keyword>
<feature type="domain" description="Enoyl reductase (ER)" evidence="3">
    <location>
        <begin position="10"/>
        <end position="335"/>
    </location>
</feature>
<dbReference type="InterPro" id="IPR020843">
    <property type="entry name" value="ER"/>
</dbReference>
<dbReference type="InterPro" id="IPR014182">
    <property type="entry name" value="ADH_Zn_typ-1"/>
</dbReference>
<dbReference type="SUPFAM" id="SSF50129">
    <property type="entry name" value="GroES-like"/>
    <property type="match status" value="1"/>
</dbReference>
<evidence type="ECO:0000259" key="3">
    <source>
        <dbReference type="SMART" id="SM00829"/>
    </source>
</evidence>
<dbReference type="EMBL" id="SMBH01000008">
    <property type="protein sequence ID" value="TCU14824.1"/>
    <property type="molecule type" value="Genomic_DNA"/>
</dbReference>
<dbReference type="RefSeq" id="WP_132563900.1">
    <property type="nucleotide sequence ID" value="NZ_SMBH01000008.1"/>
</dbReference>
<dbReference type="Pfam" id="PF08240">
    <property type="entry name" value="ADH_N"/>
    <property type="match status" value="1"/>
</dbReference>
<comment type="caution">
    <text evidence="4">The sequence shown here is derived from an EMBL/GenBank/DDBJ whole genome shotgun (WGS) entry which is preliminary data.</text>
</comment>
<reference evidence="4 5" key="1">
    <citation type="submission" date="2019-03" db="EMBL/GenBank/DDBJ databases">
        <title>Genomic Encyclopedia of Type Strains, Phase IV (KMG-V): Genome sequencing to study the core and pangenomes of soil and plant-associated prokaryotes.</title>
        <authorList>
            <person name="Whitman W."/>
        </authorList>
    </citation>
    <scope>NUCLEOTIDE SEQUENCE [LARGE SCALE GENOMIC DNA]</scope>
    <source>
        <strain evidence="4 5">Hc14</strain>
    </source>
</reference>
<evidence type="ECO:0000256" key="2">
    <source>
        <dbReference type="RuleBase" id="RU364000"/>
    </source>
</evidence>
<dbReference type="NCBIfam" id="TIGR02817">
    <property type="entry name" value="adh_fam_1"/>
    <property type="match status" value="1"/>
</dbReference>
<dbReference type="InterPro" id="IPR036291">
    <property type="entry name" value="NAD(P)-bd_dom_sf"/>
</dbReference>
<keyword evidence="2" id="KW-0862">Zinc</keyword>
<keyword evidence="2" id="KW-0560">Oxidoreductase</keyword>
<dbReference type="PANTHER" id="PTHR44154">
    <property type="entry name" value="QUINONE OXIDOREDUCTASE"/>
    <property type="match status" value="1"/>
</dbReference>
<dbReference type="SUPFAM" id="SSF51735">
    <property type="entry name" value="NAD(P)-binding Rossmann-fold domains"/>
    <property type="match status" value="1"/>
</dbReference>
<dbReference type="GO" id="GO:0016491">
    <property type="term" value="F:oxidoreductase activity"/>
    <property type="evidence" value="ECO:0007669"/>
    <property type="project" value="UniProtKB-KW"/>
</dbReference>
<dbReference type="AlphaFoldDB" id="A0A4R3Q331"/>
<dbReference type="InterPro" id="IPR011032">
    <property type="entry name" value="GroES-like_sf"/>
</dbReference>
<accession>A0A4R3Q331</accession>
<sequence>MQAITFRRGSTVSDPQCFTAVEKEPPTLRARDILVSVRAVAVNPVDTKIRDGQVFMGDAVDILGWDVAGVVSEVGSEVTLFQPGDEVFYSGDLRKAGANAEFNAVDERLVGHKPSRLSFTQAAALPLTSITAWELLFDRLAVTPGKQHDAGALLILGAAGGVGSMLIQLARRLTGLTVIATASRPESRDWCLALGAHQVIDHSRSLKDELHATGALPPITHIGALNQTDRHWAALADIIAPEGKIGVITNHVTLDATPLRSKSASLHWEDVVTRPFFGGDKMIAHHRILEEIAWLADTGGLRSTIAKELEPLSPTTLAEAHAMVESGRMVGKVVLPVQF</sequence>
<name>A0A4R3Q331_RHISU</name>
<dbReference type="Pfam" id="PF13602">
    <property type="entry name" value="ADH_zinc_N_2"/>
    <property type="match status" value="1"/>
</dbReference>
<evidence type="ECO:0000313" key="5">
    <source>
        <dbReference type="Proteomes" id="UP000294576"/>
    </source>
</evidence>
<evidence type="ECO:0000313" key="4">
    <source>
        <dbReference type="EMBL" id="TCU14824.1"/>
    </source>
</evidence>
<keyword evidence="1" id="KW-0521">NADP</keyword>
<dbReference type="Proteomes" id="UP000294576">
    <property type="component" value="Unassembled WGS sequence"/>
</dbReference>
<dbReference type="GO" id="GO:0008270">
    <property type="term" value="F:zinc ion binding"/>
    <property type="evidence" value="ECO:0007669"/>
    <property type="project" value="InterPro"/>
</dbReference>
<dbReference type="Gene3D" id="3.40.50.720">
    <property type="entry name" value="NAD(P)-binding Rossmann-like Domain"/>
    <property type="match status" value="1"/>
</dbReference>
<dbReference type="SMART" id="SM00829">
    <property type="entry name" value="PKS_ER"/>
    <property type="match status" value="1"/>
</dbReference>
<organism evidence="4 5">
    <name type="scientific">Rhizobium sullae</name>
    <name type="common">Rhizobium hedysari</name>
    <dbReference type="NCBI Taxonomy" id="50338"/>
    <lineage>
        <taxon>Bacteria</taxon>
        <taxon>Pseudomonadati</taxon>
        <taxon>Pseudomonadota</taxon>
        <taxon>Alphaproteobacteria</taxon>
        <taxon>Hyphomicrobiales</taxon>
        <taxon>Rhizobiaceae</taxon>
        <taxon>Rhizobium/Agrobacterium group</taxon>
        <taxon>Rhizobium</taxon>
    </lineage>
</organism>
<comment type="similarity">
    <text evidence="2">Belongs to the zinc-containing alcohol dehydrogenase family. Quinone oxidoreductase subfamily.</text>
</comment>
<evidence type="ECO:0000256" key="1">
    <source>
        <dbReference type="ARBA" id="ARBA00022857"/>
    </source>
</evidence>
<dbReference type="Gene3D" id="3.90.180.10">
    <property type="entry name" value="Medium-chain alcohol dehydrogenases, catalytic domain"/>
    <property type="match status" value="1"/>
</dbReference>
<dbReference type="InterPro" id="IPR051603">
    <property type="entry name" value="Zinc-ADH_QOR/CCCR"/>
</dbReference>
<dbReference type="InterPro" id="IPR013154">
    <property type="entry name" value="ADH-like_N"/>
</dbReference>
<proteinExistence type="inferred from homology"/>
<dbReference type="PANTHER" id="PTHR44154:SF1">
    <property type="entry name" value="QUINONE OXIDOREDUCTASE"/>
    <property type="match status" value="1"/>
</dbReference>
<gene>
    <name evidence="4" type="ORF">EV132_108194</name>
</gene>
<dbReference type="CDD" id="cd08252">
    <property type="entry name" value="AL_MDR"/>
    <property type="match status" value="1"/>
</dbReference>
<protein>
    <recommendedName>
        <fullName evidence="2">Zinc-type alcohol dehydrogenase-like protein</fullName>
    </recommendedName>
</protein>